<dbReference type="AlphaFoldDB" id="A0A414B6Q0"/>
<evidence type="ECO:0000313" key="1">
    <source>
        <dbReference type="EMBL" id="RHC66088.1"/>
    </source>
</evidence>
<comment type="caution">
    <text evidence="1">The sequence shown here is derived from an EMBL/GenBank/DDBJ whole genome shotgun (WGS) entry which is preliminary data.</text>
</comment>
<proteinExistence type="predicted"/>
<dbReference type="Proteomes" id="UP000284621">
    <property type="component" value="Unassembled WGS sequence"/>
</dbReference>
<name>A0A414B6Q0_9FIRM</name>
<accession>A0A414B6Q0</accession>
<sequence>MIVFWKSIIQKQRIREITGNNDTDLYSYFEEHEELPDIITVRRFSGADTSMFQIRSRKNIICYFQKCIFPRYFWKAFDRDRHMRPQGICLSIDIRYFLEIKASFPAVSGEYLIEAGSMNPQDICLPFYIFEGFRKLMIRKI</sequence>
<gene>
    <name evidence="1" type="ORF">DW833_05390</name>
</gene>
<dbReference type="EMBL" id="QSID01000005">
    <property type="protein sequence ID" value="RHC66088.1"/>
    <property type="molecule type" value="Genomic_DNA"/>
</dbReference>
<protein>
    <submittedName>
        <fullName evidence="1">Uncharacterized protein</fullName>
    </submittedName>
</protein>
<organism evidence="1 2">
    <name type="scientific">Anaerobutyricum hallii</name>
    <dbReference type="NCBI Taxonomy" id="39488"/>
    <lineage>
        <taxon>Bacteria</taxon>
        <taxon>Bacillati</taxon>
        <taxon>Bacillota</taxon>
        <taxon>Clostridia</taxon>
        <taxon>Lachnospirales</taxon>
        <taxon>Lachnospiraceae</taxon>
        <taxon>Anaerobutyricum</taxon>
    </lineage>
</organism>
<keyword evidence="2" id="KW-1185">Reference proteome</keyword>
<reference evidence="1 2" key="1">
    <citation type="submission" date="2018-08" db="EMBL/GenBank/DDBJ databases">
        <title>A genome reference for cultivated species of the human gut microbiota.</title>
        <authorList>
            <person name="Zou Y."/>
            <person name="Xue W."/>
            <person name="Luo G."/>
        </authorList>
    </citation>
    <scope>NUCLEOTIDE SEQUENCE [LARGE SCALE GENOMIC DNA]</scope>
    <source>
        <strain evidence="1 2">AM34-3LB</strain>
    </source>
</reference>
<evidence type="ECO:0000313" key="2">
    <source>
        <dbReference type="Proteomes" id="UP000284621"/>
    </source>
</evidence>